<comment type="caution">
    <text evidence="1">The sequence shown here is derived from an EMBL/GenBank/DDBJ whole genome shotgun (WGS) entry which is preliminary data.</text>
</comment>
<evidence type="ECO:0000313" key="2">
    <source>
        <dbReference type="Proteomes" id="UP000262939"/>
    </source>
</evidence>
<dbReference type="Proteomes" id="UP000262939">
    <property type="component" value="Unassembled WGS sequence"/>
</dbReference>
<keyword evidence="2" id="KW-1185">Reference proteome</keyword>
<dbReference type="RefSeq" id="WP_117324039.1">
    <property type="nucleotide sequence ID" value="NZ_QVTD01000016.1"/>
</dbReference>
<dbReference type="InterPro" id="IPR038396">
    <property type="entry name" value="SpoIIAA-like_sf"/>
</dbReference>
<dbReference type="EMBL" id="QVTD01000016">
    <property type="protein sequence ID" value="RFU61235.1"/>
    <property type="molecule type" value="Genomic_DNA"/>
</dbReference>
<protein>
    <submittedName>
        <fullName evidence="1">STAS/SEC14 domain-containing protein</fullName>
    </submittedName>
</protein>
<dbReference type="AlphaFoldDB" id="A0A372L8L0"/>
<reference evidence="1 2" key="1">
    <citation type="submission" date="2018-08" db="EMBL/GenBank/DDBJ databases">
        <title>Bacillus chawlae sp. nov., Bacillus glennii sp. nov., and Bacillus saganii sp. nov. Isolated from the Vehicle Assembly Building at Kennedy Space Center where the Viking Spacecraft were Assembled.</title>
        <authorList>
            <person name="Seuylemezian A."/>
            <person name="Vaishampayan P."/>
        </authorList>
    </citation>
    <scope>NUCLEOTIDE SEQUENCE [LARGE SCALE GENOMIC DNA]</scope>
    <source>
        <strain evidence="1 2">V44-8</strain>
    </source>
</reference>
<dbReference type="Pfam" id="PF11964">
    <property type="entry name" value="SpoIIAA-like"/>
    <property type="match status" value="1"/>
</dbReference>
<dbReference type="InterPro" id="IPR021866">
    <property type="entry name" value="SpoIIAA-like"/>
</dbReference>
<dbReference type="Gene3D" id="3.40.50.10600">
    <property type="entry name" value="SpoIIaa-like domains"/>
    <property type="match status" value="1"/>
</dbReference>
<name>A0A372L8L0_9BACI</name>
<dbReference type="InterPro" id="IPR036513">
    <property type="entry name" value="STAS_dom_sf"/>
</dbReference>
<sequence>MLSIFPSKDKSTIAIEFAGKATKEDAQNLDRYVQNNFEENEKFNFLAIMHDIDGMTAKGIVNGVKFDVKRWKQFNKFAVISDKKWIEELAEAGTHLPGIKARHFNKGQENEAWDWIKK</sequence>
<evidence type="ECO:0000313" key="1">
    <source>
        <dbReference type="EMBL" id="RFU61235.1"/>
    </source>
</evidence>
<accession>A0A372L8L0</accession>
<dbReference type="OrthoDB" id="2389786at2"/>
<gene>
    <name evidence="1" type="ORF">D0466_18645</name>
</gene>
<proteinExistence type="predicted"/>
<dbReference type="SUPFAM" id="SSF52091">
    <property type="entry name" value="SpoIIaa-like"/>
    <property type="match status" value="1"/>
</dbReference>
<organism evidence="1 2">
    <name type="scientific">Peribacillus glennii</name>
    <dbReference type="NCBI Taxonomy" id="2303991"/>
    <lineage>
        <taxon>Bacteria</taxon>
        <taxon>Bacillati</taxon>
        <taxon>Bacillota</taxon>
        <taxon>Bacilli</taxon>
        <taxon>Bacillales</taxon>
        <taxon>Bacillaceae</taxon>
        <taxon>Peribacillus</taxon>
    </lineage>
</organism>